<protein>
    <submittedName>
        <fullName evidence="1">Uncharacterized protein</fullName>
    </submittedName>
</protein>
<accession>A0A0A9FA55</accession>
<reference evidence="1" key="2">
    <citation type="journal article" date="2015" name="Data Brief">
        <title>Shoot transcriptome of the giant reed, Arundo donax.</title>
        <authorList>
            <person name="Barrero R.A."/>
            <person name="Guerrero F.D."/>
            <person name="Moolhuijzen P."/>
            <person name="Goolsby J.A."/>
            <person name="Tidwell J."/>
            <person name="Bellgard S.E."/>
            <person name="Bellgard M.I."/>
        </authorList>
    </citation>
    <scope>NUCLEOTIDE SEQUENCE</scope>
    <source>
        <tissue evidence="1">Shoot tissue taken approximately 20 cm above the soil surface</tissue>
    </source>
</reference>
<sequence length="12" mass="1639">MFQFIQQKMKFY</sequence>
<evidence type="ECO:0000313" key="1">
    <source>
        <dbReference type="EMBL" id="JAE09940.1"/>
    </source>
</evidence>
<organism evidence="1">
    <name type="scientific">Arundo donax</name>
    <name type="common">Giant reed</name>
    <name type="synonym">Donax arundinaceus</name>
    <dbReference type="NCBI Taxonomy" id="35708"/>
    <lineage>
        <taxon>Eukaryota</taxon>
        <taxon>Viridiplantae</taxon>
        <taxon>Streptophyta</taxon>
        <taxon>Embryophyta</taxon>
        <taxon>Tracheophyta</taxon>
        <taxon>Spermatophyta</taxon>
        <taxon>Magnoliopsida</taxon>
        <taxon>Liliopsida</taxon>
        <taxon>Poales</taxon>
        <taxon>Poaceae</taxon>
        <taxon>PACMAD clade</taxon>
        <taxon>Arundinoideae</taxon>
        <taxon>Arundineae</taxon>
        <taxon>Arundo</taxon>
    </lineage>
</organism>
<reference evidence="1" key="1">
    <citation type="submission" date="2014-09" db="EMBL/GenBank/DDBJ databases">
        <authorList>
            <person name="Magalhaes I.L.F."/>
            <person name="Oliveira U."/>
            <person name="Santos F.R."/>
            <person name="Vidigal T.H.D.A."/>
            <person name="Brescovit A.D."/>
            <person name="Santos A.J."/>
        </authorList>
    </citation>
    <scope>NUCLEOTIDE SEQUENCE</scope>
    <source>
        <tissue evidence="1">Shoot tissue taken approximately 20 cm above the soil surface</tissue>
    </source>
</reference>
<name>A0A0A9FA55_ARUDO</name>
<proteinExistence type="predicted"/>
<dbReference type="EMBL" id="GBRH01187956">
    <property type="protein sequence ID" value="JAE09940.1"/>
    <property type="molecule type" value="Transcribed_RNA"/>
</dbReference>